<gene>
    <name evidence="1" type="ORF">BZG02_06000</name>
</gene>
<protein>
    <submittedName>
        <fullName evidence="1">Uncharacterized protein</fullName>
    </submittedName>
</protein>
<name>A0A2N3I225_9BACT</name>
<proteinExistence type="predicted"/>
<sequence>MKFEKNIFIKLLSWFWVFILIQSLNMAELSAQTNIELEMKIYGVNKVQLKHIDSYKLIASIKNKGTRPIELNNTIINSGYFFENGVCWELQKQ</sequence>
<dbReference type="AlphaFoldDB" id="A0A2N3I225"/>
<dbReference type="Proteomes" id="UP000233535">
    <property type="component" value="Unassembled WGS sequence"/>
</dbReference>
<accession>A0A2N3I225</accession>
<evidence type="ECO:0000313" key="2">
    <source>
        <dbReference type="Proteomes" id="UP000233535"/>
    </source>
</evidence>
<organism evidence="1 2">
    <name type="scientific">Labilibaculum filiforme</name>
    <dbReference type="NCBI Taxonomy" id="1940526"/>
    <lineage>
        <taxon>Bacteria</taxon>
        <taxon>Pseudomonadati</taxon>
        <taxon>Bacteroidota</taxon>
        <taxon>Bacteroidia</taxon>
        <taxon>Marinilabiliales</taxon>
        <taxon>Marinifilaceae</taxon>
        <taxon>Labilibaculum</taxon>
    </lineage>
</organism>
<keyword evidence="2" id="KW-1185">Reference proteome</keyword>
<evidence type="ECO:0000313" key="1">
    <source>
        <dbReference type="EMBL" id="PKQ64369.1"/>
    </source>
</evidence>
<reference evidence="1 2" key="1">
    <citation type="journal article" date="2017" name="Front. Microbiol.">
        <title>Labilibaculum manganireducens gen. nov., sp. nov. and Labilibaculum filiforme sp. nov., Novel Bacteroidetes Isolated from Subsurface Sediments of the Baltic Sea.</title>
        <authorList>
            <person name="Vandieken V."/>
            <person name="Marshall I.P."/>
            <person name="Niemann H."/>
            <person name="Engelen B."/>
            <person name="Cypionka H."/>
        </authorList>
    </citation>
    <scope>NUCLEOTIDE SEQUENCE [LARGE SCALE GENOMIC DNA]</scope>
    <source>
        <strain evidence="1 2">59.16B</strain>
    </source>
</reference>
<comment type="caution">
    <text evidence="1">The sequence shown here is derived from an EMBL/GenBank/DDBJ whole genome shotgun (WGS) entry which is preliminary data.</text>
</comment>
<dbReference type="EMBL" id="MVDD01000003">
    <property type="protein sequence ID" value="PKQ64369.1"/>
    <property type="molecule type" value="Genomic_DNA"/>
</dbReference>